<reference evidence="5 6" key="1">
    <citation type="submission" date="2014-04" db="EMBL/GenBank/DDBJ databases">
        <authorList>
            <consortium name="DOE Joint Genome Institute"/>
            <person name="Kuo A."/>
            <person name="Girlanda M."/>
            <person name="Perotto S."/>
            <person name="Kohler A."/>
            <person name="Nagy L.G."/>
            <person name="Floudas D."/>
            <person name="Copeland A."/>
            <person name="Barry K.W."/>
            <person name="Cichocki N."/>
            <person name="Veneault-Fourrey C."/>
            <person name="LaButti K."/>
            <person name="Lindquist E.A."/>
            <person name="Lipzen A."/>
            <person name="Lundell T."/>
            <person name="Morin E."/>
            <person name="Murat C."/>
            <person name="Sun H."/>
            <person name="Tunlid A."/>
            <person name="Henrissat B."/>
            <person name="Grigoriev I.V."/>
            <person name="Hibbett D.S."/>
            <person name="Martin F."/>
            <person name="Nordberg H.P."/>
            <person name="Cantor M.N."/>
            <person name="Hua S.X."/>
        </authorList>
    </citation>
    <scope>NUCLEOTIDE SEQUENCE [LARGE SCALE GENOMIC DNA]</scope>
    <source>
        <strain evidence="5 6">MUT 4182</strain>
    </source>
</reference>
<dbReference type="InterPro" id="IPR050568">
    <property type="entry name" value="Transcr_DNA_Rep_Reg"/>
</dbReference>
<dbReference type="GO" id="GO:0017054">
    <property type="term" value="C:negative cofactor 2 complex"/>
    <property type="evidence" value="ECO:0007669"/>
    <property type="project" value="TreeGrafter"/>
</dbReference>
<dbReference type="Proteomes" id="UP000054248">
    <property type="component" value="Unassembled WGS sequence"/>
</dbReference>
<dbReference type="OrthoDB" id="653904at2759"/>
<dbReference type="PANTHER" id="PTHR10252">
    <property type="entry name" value="HISTONE-LIKE TRANSCRIPTION FACTOR CCAAT-RELATED"/>
    <property type="match status" value="1"/>
</dbReference>
<dbReference type="EMBL" id="KN823238">
    <property type="protein sequence ID" value="KIO19154.1"/>
    <property type="molecule type" value="Genomic_DNA"/>
</dbReference>
<gene>
    <name evidence="5" type="ORF">M407DRAFT_246269</name>
</gene>
<evidence type="ECO:0000256" key="3">
    <source>
        <dbReference type="SAM" id="MobiDB-lite"/>
    </source>
</evidence>
<protein>
    <recommendedName>
        <fullName evidence="4">Transcription factor CBF/NF-Y/archaeal histone domain-containing protein</fullName>
    </recommendedName>
</protein>
<feature type="region of interest" description="Disordered" evidence="3">
    <location>
        <begin position="90"/>
        <end position="121"/>
    </location>
</feature>
<accession>A0A0C3Q6X2</accession>
<feature type="compositionally biased region" description="Basic residues" evidence="3">
    <location>
        <begin position="108"/>
        <end position="121"/>
    </location>
</feature>
<proteinExistence type="predicted"/>
<name>A0A0C3Q6X2_9AGAM</name>
<sequence>MKNKNKSTKFPVARIKKIMQKDDEVGKVAQATPVLISKSLELFMATLVDEMSKVTVERGCKRVEVWHLKAAIERTEMLDFLKEIVDPIQDPYPNGADEGTAGVGPDGKKKRGPRKKKEPVD</sequence>
<dbReference type="STRING" id="1051891.A0A0C3Q6X2"/>
<keyword evidence="2" id="KW-0539">Nucleus</keyword>
<evidence type="ECO:0000313" key="6">
    <source>
        <dbReference type="Proteomes" id="UP000054248"/>
    </source>
</evidence>
<dbReference type="PANTHER" id="PTHR10252:SF5">
    <property type="entry name" value="DR1-ASSOCIATED COREPRESSOR"/>
    <property type="match status" value="1"/>
</dbReference>
<evidence type="ECO:0000256" key="1">
    <source>
        <dbReference type="ARBA" id="ARBA00004123"/>
    </source>
</evidence>
<dbReference type="HOGENOM" id="CLU_045277_9_0_1"/>
<evidence type="ECO:0000259" key="4">
    <source>
        <dbReference type="Pfam" id="PF00808"/>
    </source>
</evidence>
<dbReference type="GO" id="GO:0001046">
    <property type="term" value="F:core promoter sequence-specific DNA binding"/>
    <property type="evidence" value="ECO:0007669"/>
    <property type="project" value="TreeGrafter"/>
</dbReference>
<dbReference type="GO" id="GO:0046982">
    <property type="term" value="F:protein heterodimerization activity"/>
    <property type="evidence" value="ECO:0007669"/>
    <property type="project" value="InterPro"/>
</dbReference>
<organism evidence="5 6">
    <name type="scientific">Tulasnella calospora MUT 4182</name>
    <dbReference type="NCBI Taxonomy" id="1051891"/>
    <lineage>
        <taxon>Eukaryota</taxon>
        <taxon>Fungi</taxon>
        <taxon>Dikarya</taxon>
        <taxon>Basidiomycota</taxon>
        <taxon>Agaricomycotina</taxon>
        <taxon>Agaricomycetes</taxon>
        <taxon>Cantharellales</taxon>
        <taxon>Tulasnellaceae</taxon>
        <taxon>Tulasnella</taxon>
    </lineage>
</organism>
<dbReference type="AlphaFoldDB" id="A0A0C3Q6X2"/>
<evidence type="ECO:0000313" key="5">
    <source>
        <dbReference type="EMBL" id="KIO19154.1"/>
    </source>
</evidence>
<dbReference type="GO" id="GO:0016251">
    <property type="term" value="F:RNA polymerase II general transcription initiation factor activity"/>
    <property type="evidence" value="ECO:0007669"/>
    <property type="project" value="TreeGrafter"/>
</dbReference>
<evidence type="ECO:0000256" key="2">
    <source>
        <dbReference type="ARBA" id="ARBA00023242"/>
    </source>
</evidence>
<feature type="domain" description="Transcription factor CBF/NF-Y/archaeal histone" evidence="4">
    <location>
        <begin position="9"/>
        <end position="72"/>
    </location>
</feature>
<dbReference type="CDD" id="cd22906">
    <property type="entry name" value="HFD_DRAP1"/>
    <property type="match status" value="1"/>
</dbReference>
<dbReference type="InterPro" id="IPR009072">
    <property type="entry name" value="Histone-fold"/>
</dbReference>
<dbReference type="Gene3D" id="1.10.20.10">
    <property type="entry name" value="Histone, subunit A"/>
    <property type="match status" value="1"/>
</dbReference>
<keyword evidence="6" id="KW-1185">Reference proteome</keyword>
<dbReference type="Pfam" id="PF00808">
    <property type="entry name" value="CBFD_NFYB_HMF"/>
    <property type="match status" value="1"/>
</dbReference>
<reference evidence="6" key="2">
    <citation type="submission" date="2015-01" db="EMBL/GenBank/DDBJ databases">
        <title>Evolutionary Origins and Diversification of the Mycorrhizal Mutualists.</title>
        <authorList>
            <consortium name="DOE Joint Genome Institute"/>
            <consortium name="Mycorrhizal Genomics Consortium"/>
            <person name="Kohler A."/>
            <person name="Kuo A."/>
            <person name="Nagy L.G."/>
            <person name="Floudas D."/>
            <person name="Copeland A."/>
            <person name="Barry K.W."/>
            <person name="Cichocki N."/>
            <person name="Veneault-Fourrey C."/>
            <person name="LaButti K."/>
            <person name="Lindquist E.A."/>
            <person name="Lipzen A."/>
            <person name="Lundell T."/>
            <person name="Morin E."/>
            <person name="Murat C."/>
            <person name="Riley R."/>
            <person name="Ohm R."/>
            <person name="Sun H."/>
            <person name="Tunlid A."/>
            <person name="Henrissat B."/>
            <person name="Grigoriev I.V."/>
            <person name="Hibbett D.S."/>
            <person name="Martin F."/>
        </authorList>
    </citation>
    <scope>NUCLEOTIDE SEQUENCE [LARGE SCALE GENOMIC DNA]</scope>
    <source>
        <strain evidence="6">MUT 4182</strain>
    </source>
</reference>
<dbReference type="SUPFAM" id="SSF47113">
    <property type="entry name" value="Histone-fold"/>
    <property type="match status" value="1"/>
</dbReference>
<comment type="subcellular location">
    <subcellularLocation>
        <location evidence="1">Nucleus</location>
    </subcellularLocation>
</comment>
<dbReference type="InterPro" id="IPR003958">
    <property type="entry name" value="CBFA_NFYB_domain"/>
</dbReference>